<dbReference type="PRINTS" id="PR00605">
    <property type="entry name" value="CYTCHROMECIC"/>
</dbReference>
<evidence type="ECO:0000256" key="5">
    <source>
        <dbReference type="ARBA" id="ARBA00023004"/>
    </source>
</evidence>
<accession>T0AWS6</accession>
<dbReference type="RefSeq" id="WP_021249942.1">
    <property type="nucleotide sequence ID" value="NZ_ATJV01000065.1"/>
</dbReference>
<protein>
    <recommendedName>
        <fullName evidence="8">Cytochrome c domain-containing protein</fullName>
    </recommendedName>
</protein>
<dbReference type="EMBL" id="ATJV01000065">
    <property type="protein sequence ID" value="EPZ14993.1"/>
    <property type="molecule type" value="Genomic_DNA"/>
</dbReference>
<dbReference type="OrthoDB" id="9809720at2"/>
<feature type="domain" description="Cytochrome c" evidence="8">
    <location>
        <begin position="72"/>
        <end position="162"/>
    </location>
</feature>
<dbReference type="GO" id="GO:0020037">
    <property type="term" value="F:heme binding"/>
    <property type="evidence" value="ECO:0007669"/>
    <property type="project" value="InterPro"/>
</dbReference>
<dbReference type="InterPro" id="IPR008168">
    <property type="entry name" value="Cyt_C_IC"/>
</dbReference>
<evidence type="ECO:0000256" key="4">
    <source>
        <dbReference type="ARBA" id="ARBA00022982"/>
    </source>
</evidence>
<keyword evidence="3 6" id="KW-0479">Metal-binding</keyword>
<keyword evidence="5 6" id="KW-0408">Iron</keyword>
<evidence type="ECO:0000256" key="3">
    <source>
        <dbReference type="ARBA" id="ARBA00022723"/>
    </source>
</evidence>
<sequence>MSKREILPQQRRENPDPEERRTPIPWLVLALAAVLAAFGVDYISHSDVNTPPAWGDGRSLAELVGDKPAAAGARIDGGAIFTSMCAACHQATGQGLPGVFPPLAGSEWVVGKPDTAIAILLHGINGAIEVKGKVYQGAMPAFGATLGDGEIAAVLTHIRSQWGNAAAAISAETVAATRARLAQRSEPYAGGEELAKLP</sequence>
<dbReference type="GO" id="GO:0009055">
    <property type="term" value="F:electron transfer activity"/>
    <property type="evidence" value="ECO:0007669"/>
    <property type="project" value="InterPro"/>
</dbReference>
<evidence type="ECO:0000256" key="6">
    <source>
        <dbReference type="PROSITE-ProRule" id="PRU00433"/>
    </source>
</evidence>
<dbReference type="PROSITE" id="PS51007">
    <property type="entry name" value="CYTC"/>
    <property type="match status" value="1"/>
</dbReference>
<dbReference type="InterPro" id="IPR009056">
    <property type="entry name" value="Cyt_c-like_dom"/>
</dbReference>
<dbReference type="PATRIC" id="fig|1348657.5.peg.2545"/>
<keyword evidence="4" id="KW-0249">Electron transport</keyword>
<dbReference type="SUPFAM" id="SSF46626">
    <property type="entry name" value="Cytochrome c"/>
    <property type="match status" value="1"/>
</dbReference>
<dbReference type="Proteomes" id="UP000015455">
    <property type="component" value="Unassembled WGS sequence"/>
</dbReference>
<dbReference type="Pfam" id="PF13442">
    <property type="entry name" value="Cytochrome_CBB3"/>
    <property type="match status" value="1"/>
</dbReference>
<evidence type="ECO:0000313" key="10">
    <source>
        <dbReference type="Proteomes" id="UP000015455"/>
    </source>
</evidence>
<evidence type="ECO:0000256" key="2">
    <source>
        <dbReference type="ARBA" id="ARBA00022617"/>
    </source>
</evidence>
<comment type="caution">
    <text evidence="9">The sequence shown here is derived from an EMBL/GenBank/DDBJ whole genome shotgun (WGS) entry which is preliminary data.</text>
</comment>
<dbReference type="STRING" id="1348657.M622_17300"/>
<name>T0AWS6_9RHOO</name>
<evidence type="ECO:0000256" key="1">
    <source>
        <dbReference type="ARBA" id="ARBA00022448"/>
    </source>
</evidence>
<dbReference type="PANTHER" id="PTHR35008">
    <property type="entry name" value="BLL4482 PROTEIN-RELATED"/>
    <property type="match status" value="1"/>
</dbReference>
<organism evidence="9 10">
    <name type="scientific">Thauera terpenica 58Eu</name>
    <dbReference type="NCBI Taxonomy" id="1348657"/>
    <lineage>
        <taxon>Bacteria</taxon>
        <taxon>Pseudomonadati</taxon>
        <taxon>Pseudomonadota</taxon>
        <taxon>Betaproteobacteria</taxon>
        <taxon>Rhodocyclales</taxon>
        <taxon>Zoogloeaceae</taxon>
        <taxon>Thauera</taxon>
    </lineage>
</organism>
<reference evidence="9 10" key="1">
    <citation type="submission" date="2013-06" db="EMBL/GenBank/DDBJ databases">
        <title>Draft genome sequence of Thauera terpenica.</title>
        <authorList>
            <person name="Liu B."/>
            <person name="Frostegard A.H."/>
            <person name="Shapleigh J.P."/>
        </authorList>
    </citation>
    <scope>NUCLEOTIDE SEQUENCE [LARGE SCALE GENOMIC DNA]</scope>
    <source>
        <strain evidence="9 10">58Eu</strain>
    </source>
</reference>
<evidence type="ECO:0000256" key="7">
    <source>
        <dbReference type="SAM" id="MobiDB-lite"/>
    </source>
</evidence>
<keyword evidence="10" id="KW-1185">Reference proteome</keyword>
<evidence type="ECO:0000259" key="8">
    <source>
        <dbReference type="PROSITE" id="PS51007"/>
    </source>
</evidence>
<evidence type="ECO:0000313" key="9">
    <source>
        <dbReference type="EMBL" id="EPZ14993.1"/>
    </source>
</evidence>
<dbReference type="AlphaFoldDB" id="T0AWS6"/>
<dbReference type="eggNOG" id="COG2010">
    <property type="taxonomic scope" value="Bacteria"/>
</dbReference>
<keyword evidence="2 6" id="KW-0349">Heme</keyword>
<proteinExistence type="predicted"/>
<gene>
    <name evidence="9" type="ORF">M622_17300</name>
</gene>
<dbReference type="InterPro" id="IPR051459">
    <property type="entry name" value="Cytochrome_c-type_DH"/>
</dbReference>
<feature type="region of interest" description="Disordered" evidence="7">
    <location>
        <begin position="1"/>
        <end position="20"/>
    </location>
</feature>
<dbReference type="PANTHER" id="PTHR35008:SF8">
    <property type="entry name" value="ALCOHOL DEHYDROGENASE CYTOCHROME C SUBUNIT"/>
    <property type="match status" value="1"/>
</dbReference>
<dbReference type="InterPro" id="IPR036909">
    <property type="entry name" value="Cyt_c-like_dom_sf"/>
</dbReference>
<dbReference type="Gene3D" id="1.10.760.10">
    <property type="entry name" value="Cytochrome c-like domain"/>
    <property type="match status" value="1"/>
</dbReference>
<keyword evidence="1" id="KW-0813">Transport</keyword>
<dbReference type="GO" id="GO:0005506">
    <property type="term" value="F:iron ion binding"/>
    <property type="evidence" value="ECO:0007669"/>
    <property type="project" value="InterPro"/>
</dbReference>